<comment type="caution">
    <text evidence="6">The sequence shown here is derived from an EMBL/GenBank/DDBJ whole genome shotgun (WGS) entry which is preliminary data.</text>
</comment>
<reference evidence="6 7" key="1">
    <citation type="journal article" date="2014" name="BMC Genomics">
        <title>Comparison of environmental and isolate Sulfobacillus genomes reveals diverse carbon, sulfur, nitrogen, and hydrogen metabolisms.</title>
        <authorList>
            <person name="Justice N.B."/>
            <person name="Norman A."/>
            <person name="Brown C.T."/>
            <person name="Singh A."/>
            <person name="Thomas B.C."/>
            <person name="Banfield J.F."/>
        </authorList>
    </citation>
    <scope>NUCLEOTIDE SEQUENCE [LARGE SCALE GENOMIC DNA]</scope>
    <source>
        <strain evidence="6">AMDSBA5</strain>
    </source>
</reference>
<dbReference type="EMBL" id="PXYX01000006">
    <property type="protein sequence ID" value="PSR28619.1"/>
    <property type="molecule type" value="Genomic_DNA"/>
</dbReference>
<dbReference type="HAMAP" id="MF_00921">
    <property type="entry name" value="PDRP"/>
    <property type="match status" value="1"/>
</dbReference>
<dbReference type="GO" id="GO:0005524">
    <property type="term" value="F:ATP binding"/>
    <property type="evidence" value="ECO:0007669"/>
    <property type="project" value="InterPro"/>
</dbReference>
<comment type="similarity">
    <text evidence="5">Belongs to the pyruvate, phosphate/water dikinase regulatory protein family. PDRP subfamily.</text>
</comment>
<dbReference type="AlphaFoldDB" id="A0A1R0IKH0"/>
<comment type="function">
    <text evidence="5">Bifunctional serine/threonine kinase and phosphorylase involved in the regulation of the pyruvate, phosphate dikinase (PPDK) by catalyzing its phosphorylation/dephosphorylation.</text>
</comment>
<dbReference type="InterPro" id="IPR005177">
    <property type="entry name" value="Kinase-pyrophosphorylase"/>
</dbReference>
<dbReference type="Proteomes" id="UP000242705">
    <property type="component" value="Unassembled WGS sequence"/>
</dbReference>
<comment type="catalytic activity">
    <reaction evidence="5">
        <text>N(tele)-phospho-L-histidyl/L-threonyl-[pyruvate, phosphate dikinase] + ADP = N(tele)-phospho-L-histidyl/O-phospho-L-threonyl-[pyruvate, phosphate dikinase] + AMP + H(+)</text>
        <dbReference type="Rhea" id="RHEA:43692"/>
        <dbReference type="Rhea" id="RHEA-COMP:10650"/>
        <dbReference type="Rhea" id="RHEA-COMP:10651"/>
        <dbReference type="ChEBI" id="CHEBI:15378"/>
        <dbReference type="ChEBI" id="CHEBI:30013"/>
        <dbReference type="ChEBI" id="CHEBI:61977"/>
        <dbReference type="ChEBI" id="CHEBI:83586"/>
        <dbReference type="ChEBI" id="CHEBI:456215"/>
        <dbReference type="ChEBI" id="CHEBI:456216"/>
        <dbReference type="EC" id="2.7.11.32"/>
    </reaction>
</comment>
<accession>A0A1R0IKH0</accession>
<dbReference type="GO" id="GO:0043531">
    <property type="term" value="F:ADP binding"/>
    <property type="evidence" value="ECO:0007669"/>
    <property type="project" value="UniProtKB-UniRule"/>
</dbReference>
<evidence type="ECO:0000256" key="1">
    <source>
        <dbReference type="ARBA" id="ARBA00022527"/>
    </source>
</evidence>
<dbReference type="RefSeq" id="WP_020376486.1">
    <property type="nucleotide sequence ID" value="NZ_MDZD01000012.1"/>
</dbReference>
<keyword evidence="1 5" id="KW-0723">Serine/threonine-protein kinase</keyword>
<organism evidence="6 7">
    <name type="scientific">Sulfobacillus thermosulfidooxidans</name>
    <dbReference type="NCBI Taxonomy" id="28034"/>
    <lineage>
        <taxon>Bacteria</taxon>
        <taxon>Bacillati</taxon>
        <taxon>Bacillota</taxon>
        <taxon>Clostridia</taxon>
        <taxon>Eubacteriales</taxon>
        <taxon>Clostridiales Family XVII. Incertae Sedis</taxon>
        <taxon>Sulfobacillus</taxon>
    </lineage>
</organism>
<comment type="catalytic activity">
    <reaction evidence="5">
        <text>N(tele)-phospho-L-histidyl/O-phospho-L-threonyl-[pyruvate, phosphate dikinase] + phosphate + H(+) = N(tele)-phospho-L-histidyl/L-threonyl-[pyruvate, phosphate dikinase] + diphosphate</text>
        <dbReference type="Rhea" id="RHEA:43696"/>
        <dbReference type="Rhea" id="RHEA-COMP:10650"/>
        <dbReference type="Rhea" id="RHEA-COMP:10651"/>
        <dbReference type="ChEBI" id="CHEBI:15378"/>
        <dbReference type="ChEBI" id="CHEBI:30013"/>
        <dbReference type="ChEBI" id="CHEBI:33019"/>
        <dbReference type="ChEBI" id="CHEBI:43474"/>
        <dbReference type="ChEBI" id="CHEBI:61977"/>
        <dbReference type="ChEBI" id="CHEBI:83586"/>
        <dbReference type="EC" id="2.7.4.27"/>
    </reaction>
</comment>
<keyword evidence="3 5" id="KW-0547">Nucleotide-binding</keyword>
<evidence type="ECO:0000256" key="5">
    <source>
        <dbReference type="HAMAP-Rule" id="MF_00921"/>
    </source>
</evidence>
<dbReference type="NCBIfam" id="NF003742">
    <property type="entry name" value="PRK05339.1"/>
    <property type="match status" value="1"/>
</dbReference>
<dbReference type="Pfam" id="PF03618">
    <property type="entry name" value="Kinase-PPPase"/>
    <property type="match status" value="1"/>
</dbReference>
<proteinExistence type="inferred from homology"/>
<dbReference type="EC" id="2.7.11.32" evidence="5"/>
<evidence type="ECO:0000256" key="2">
    <source>
        <dbReference type="ARBA" id="ARBA00022679"/>
    </source>
</evidence>
<dbReference type="InterPro" id="IPR026565">
    <property type="entry name" value="PPDK_reg"/>
</dbReference>
<gene>
    <name evidence="6" type="ORF">C7B47_05525</name>
</gene>
<name>A0A1R0IKH0_SULTH</name>
<sequence>MAHRGRIYIVSDSLGETAERVAHGAAIQFEQAEIRIERLSNVSDCRGIDAVLERAAGETAIVIYTIVRPDLSAYLKQRAQELGIRTVDVMGPVIQALEDTLELKPQLVPGLSHRLDREYFDRVEAIEFAVKYDDGKDPRGIREADIVLLGVSRTSKTPVSLYLANHRLKVANVPLVPEVPVPQEVFQEGRNKSIGLVIDAELLMSIRRQRLKSLGLGSSAQYATMERIVAELDYAWDIFNRLKCPVVDVSNHAVEETATRVLEIRQGGHH</sequence>
<keyword evidence="2 5" id="KW-0808">Transferase</keyword>
<evidence type="ECO:0000313" key="7">
    <source>
        <dbReference type="Proteomes" id="UP000242705"/>
    </source>
</evidence>
<dbReference type="EC" id="2.7.4.27" evidence="5"/>
<evidence type="ECO:0000313" key="6">
    <source>
        <dbReference type="EMBL" id="PSR28619.1"/>
    </source>
</evidence>
<dbReference type="PANTHER" id="PTHR31756:SF3">
    <property type="entry name" value="PYRUVATE, PHOSPHATE DIKINASE REGULATORY PROTEIN 1, CHLOROPLASTIC"/>
    <property type="match status" value="1"/>
</dbReference>
<feature type="binding site" evidence="5">
    <location>
        <begin position="150"/>
        <end position="157"/>
    </location>
    <ligand>
        <name>ADP</name>
        <dbReference type="ChEBI" id="CHEBI:456216"/>
    </ligand>
</feature>
<dbReference type="GO" id="GO:0004674">
    <property type="term" value="F:protein serine/threonine kinase activity"/>
    <property type="evidence" value="ECO:0007669"/>
    <property type="project" value="UniProtKB-UniRule"/>
</dbReference>
<dbReference type="GO" id="GO:0016776">
    <property type="term" value="F:phosphotransferase activity, phosphate group as acceptor"/>
    <property type="evidence" value="ECO:0007669"/>
    <property type="project" value="UniProtKB-UniRule"/>
</dbReference>
<evidence type="ECO:0000256" key="4">
    <source>
        <dbReference type="ARBA" id="ARBA00022777"/>
    </source>
</evidence>
<keyword evidence="4 5" id="KW-0418">Kinase</keyword>
<protein>
    <recommendedName>
        <fullName evidence="5">Putative pyruvate, phosphate dikinase regulatory protein</fullName>
        <shortName evidence="5">PPDK regulatory protein</shortName>
        <ecNumber evidence="5">2.7.11.32</ecNumber>
        <ecNumber evidence="5">2.7.4.27</ecNumber>
    </recommendedName>
</protein>
<evidence type="ECO:0000256" key="3">
    <source>
        <dbReference type="ARBA" id="ARBA00022741"/>
    </source>
</evidence>
<dbReference type="PANTHER" id="PTHR31756">
    <property type="entry name" value="PYRUVATE, PHOSPHATE DIKINASE REGULATORY PROTEIN 1, CHLOROPLASTIC"/>
    <property type="match status" value="1"/>
</dbReference>